<dbReference type="InterPro" id="IPR045175">
    <property type="entry name" value="M28_fam"/>
</dbReference>
<dbReference type="Proteomes" id="UP000053352">
    <property type="component" value="Unassembled WGS sequence"/>
</dbReference>
<dbReference type="InterPro" id="IPR007484">
    <property type="entry name" value="Peptidase_M28"/>
</dbReference>
<protein>
    <recommendedName>
        <fullName evidence="1">Peptidase M28 domain-containing protein</fullName>
    </recommendedName>
</protein>
<dbReference type="PANTHER" id="PTHR12147">
    <property type="entry name" value="METALLOPEPTIDASE M28 FAMILY MEMBER"/>
    <property type="match status" value="1"/>
</dbReference>
<dbReference type="AlphaFoldDB" id="A0A0V8RTD7"/>
<dbReference type="Gene3D" id="3.40.630.10">
    <property type="entry name" value="Zn peptidases"/>
    <property type="match status" value="1"/>
</dbReference>
<feature type="domain" description="Peptidase M28" evidence="1">
    <location>
        <begin position="202"/>
        <end position="388"/>
    </location>
</feature>
<dbReference type="EMBL" id="LNTB01000001">
    <property type="protein sequence ID" value="KSW11333.1"/>
    <property type="molecule type" value="Genomic_DNA"/>
</dbReference>
<name>A0A0V8RTD7_PYROC</name>
<dbReference type="Gene3D" id="3.50.30.30">
    <property type="match status" value="1"/>
</dbReference>
<organism evidence="2 3">
    <name type="scientific">Pyrodictium occultum</name>
    <dbReference type="NCBI Taxonomy" id="2309"/>
    <lineage>
        <taxon>Archaea</taxon>
        <taxon>Thermoproteota</taxon>
        <taxon>Thermoprotei</taxon>
        <taxon>Desulfurococcales</taxon>
        <taxon>Pyrodictiaceae</taxon>
        <taxon>Pyrodictium</taxon>
    </lineage>
</organism>
<dbReference type="SUPFAM" id="SSF53187">
    <property type="entry name" value="Zn-dependent exopeptidases"/>
    <property type="match status" value="1"/>
</dbReference>
<evidence type="ECO:0000313" key="2">
    <source>
        <dbReference type="EMBL" id="KSW11333.1"/>
    </source>
</evidence>
<evidence type="ECO:0000313" key="3">
    <source>
        <dbReference type="Proteomes" id="UP000053352"/>
    </source>
</evidence>
<sequence>MAVGEGLPARLRNTVERLYILGEAPAGTRAERLLAGEVRDLLQGVGADARLLPVPVAAWSDEGSLVAGCGFEAEAAAWPGSLGGEAEGEAVVLREPDAPLPESLEGRVLVAELPRDPDRALALYRSAARRGAAAIVFYDWLPGRLRRIVVTEAPLSLGTAGLAGAPAVHVRREDASRLLGCRRLRVVHGGRMWRSYGYIVEAVIEGGADGPEVMITAHHDHWLGGANDNLAGVAGVLALAELLAKRLRGAGGRVRVVSFTAEEFGDPGLPGWYWAYGSRFYVDSLRSMGLLDEVLAALNLDVAASPGVRIHATPLLAGLLLELAGRLGLGLDATGYDTTDSDSFSFSMQGIEAATLMGYDEWLEYYHSSLDSPERLNYGVLERGVRLYAEAAAELLRRGWESFRYTDYARSMLERLSSTPVLAAVLYKLYRATRAAEERRLHRVLARAYRVVNQVLWTAVYGERPDGSFWLDAGLVLEPLQRDLADLNALRKTLERGGCEEALTLARDMDVARVTAGGEALPAPGGLLASFRGGCDRLARAVEAAGEALRTAYWRLAWRAAERLEEAYRIVEEALEGADH</sequence>
<dbReference type="PANTHER" id="PTHR12147:SF26">
    <property type="entry name" value="PEPTIDASE M28 DOMAIN-CONTAINING PROTEIN"/>
    <property type="match status" value="1"/>
</dbReference>
<dbReference type="GO" id="GO:0006508">
    <property type="term" value="P:proteolysis"/>
    <property type="evidence" value="ECO:0007669"/>
    <property type="project" value="InterPro"/>
</dbReference>
<dbReference type="Pfam" id="PF04389">
    <property type="entry name" value="Peptidase_M28"/>
    <property type="match status" value="1"/>
</dbReference>
<dbReference type="RefSeq" id="WP_058370006.1">
    <property type="nucleotide sequence ID" value="NZ_LNTB01000001.1"/>
</dbReference>
<dbReference type="STRING" id="2309.CF15_00215"/>
<evidence type="ECO:0000259" key="1">
    <source>
        <dbReference type="Pfam" id="PF04389"/>
    </source>
</evidence>
<keyword evidence="3" id="KW-1185">Reference proteome</keyword>
<reference evidence="2 3" key="1">
    <citation type="submission" date="2015-11" db="EMBL/GenBank/DDBJ databases">
        <title>Genome sequence of Pyrodictium occultum PL-19, a marine hyperthermophilic archaeon isolated from Volcano, Italy.</title>
        <authorList>
            <person name="Utturkar S."/>
            <person name="Huber H."/>
            <person name="Leptihn S."/>
            <person name="Brown S."/>
            <person name="Stetter K.O."/>
            <person name="Podar M."/>
        </authorList>
    </citation>
    <scope>NUCLEOTIDE SEQUENCE [LARGE SCALE GENOMIC DNA]</scope>
    <source>
        <strain evidence="2 3">PL-19</strain>
    </source>
</reference>
<proteinExistence type="predicted"/>
<comment type="caution">
    <text evidence="2">The sequence shown here is derived from an EMBL/GenBank/DDBJ whole genome shotgun (WGS) entry which is preliminary data.</text>
</comment>
<dbReference type="GO" id="GO:0008235">
    <property type="term" value="F:metalloexopeptidase activity"/>
    <property type="evidence" value="ECO:0007669"/>
    <property type="project" value="InterPro"/>
</dbReference>
<dbReference type="OrthoDB" id="19029at2157"/>
<accession>A0A0V8RTD7</accession>
<gene>
    <name evidence="2" type="ORF">CF15_00215</name>
</gene>